<dbReference type="AlphaFoldDB" id="A0A7W3XSP5"/>
<protein>
    <submittedName>
        <fullName evidence="1">Uncharacterized protein</fullName>
    </submittedName>
</protein>
<accession>A0A7W3XSP5</accession>
<gene>
    <name evidence="1" type="ORF">FHR92_003422</name>
</gene>
<evidence type="ECO:0000313" key="2">
    <source>
        <dbReference type="Proteomes" id="UP000567067"/>
    </source>
</evidence>
<dbReference type="Proteomes" id="UP000567067">
    <property type="component" value="Unassembled WGS sequence"/>
</dbReference>
<reference evidence="1 2" key="1">
    <citation type="submission" date="2020-08" db="EMBL/GenBank/DDBJ databases">
        <title>Genomic Encyclopedia of Type Strains, Phase III (KMG-III): the genomes of soil and plant-associated and newly described type strains.</title>
        <authorList>
            <person name="Whitman W."/>
        </authorList>
    </citation>
    <scope>NUCLEOTIDE SEQUENCE [LARGE SCALE GENOMIC DNA]</scope>
    <source>
        <strain evidence="1 2">CECT 8693</strain>
    </source>
</reference>
<proteinExistence type="predicted"/>
<sequence>MINRDAELLAERWVDDYLDLFNYAGTIGDVEWQKEIIEILNNSKALIQHEIRTTIMQQLWHKYDLVNEKMLELFSKMKHVNSSVEELSIKELIWNLKLQRIDLARRIKTYCG</sequence>
<dbReference type="RefSeq" id="WP_182537501.1">
    <property type="nucleotide sequence ID" value="NZ_JACJIP010000024.1"/>
</dbReference>
<keyword evidence="2" id="KW-1185">Reference proteome</keyword>
<dbReference type="EMBL" id="JACJIP010000024">
    <property type="protein sequence ID" value="MBA9086942.1"/>
    <property type="molecule type" value="Genomic_DNA"/>
</dbReference>
<comment type="caution">
    <text evidence="1">The sequence shown here is derived from an EMBL/GenBank/DDBJ whole genome shotgun (WGS) entry which is preliminary data.</text>
</comment>
<evidence type="ECO:0000313" key="1">
    <source>
        <dbReference type="EMBL" id="MBA9086942.1"/>
    </source>
</evidence>
<organism evidence="1 2">
    <name type="scientific">Fontibacillus solani</name>
    <dbReference type="NCBI Taxonomy" id="1572857"/>
    <lineage>
        <taxon>Bacteria</taxon>
        <taxon>Bacillati</taxon>
        <taxon>Bacillota</taxon>
        <taxon>Bacilli</taxon>
        <taxon>Bacillales</taxon>
        <taxon>Paenibacillaceae</taxon>
        <taxon>Fontibacillus</taxon>
    </lineage>
</organism>
<name>A0A7W3XSP5_9BACL</name>